<accession>A6NUY4</accession>
<dbReference type="Proteomes" id="UP000003639">
    <property type="component" value="Unassembled WGS sequence"/>
</dbReference>
<reference evidence="1 2" key="2">
    <citation type="submission" date="2007-06" db="EMBL/GenBank/DDBJ databases">
        <title>Draft genome sequence of Pseudoflavonifractor capillosus ATCC 29799.</title>
        <authorList>
            <person name="Sudarsanam P."/>
            <person name="Ley R."/>
            <person name="Guruge J."/>
            <person name="Turnbaugh P.J."/>
            <person name="Mahowald M."/>
            <person name="Liep D."/>
            <person name="Gordon J."/>
        </authorList>
    </citation>
    <scope>NUCLEOTIDE SEQUENCE [LARGE SCALE GENOMIC DNA]</scope>
    <source>
        <strain evidence="1 2">ATCC 29799</strain>
    </source>
</reference>
<keyword evidence="2" id="KW-1185">Reference proteome</keyword>
<proteinExistence type="predicted"/>
<organism evidence="1 2">
    <name type="scientific">Pseudoflavonifractor capillosus ATCC 29799</name>
    <dbReference type="NCBI Taxonomy" id="411467"/>
    <lineage>
        <taxon>Bacteria</taxon>
        <taxon>Bacillati</taxon>
        <taxon>Bacillota</taxon>
        <taxon>Clostridia</taxon>
        <taxon>Eubacteriales</taxon>
        <taxon>Oscillospiraceae</taxon>
        <taxon>Pseudoflavonifractor</taxon>
    </lineage>
</organism>
<dbReference type="EMBL" id="AAXG02000012">
    <property type="protein sequence ID" value="EDN00185.1"/>
    <property type="molecule type" value="Genomic_DNA"/>
</dbReference>
<name>A6NUY4_9FIRM</name>
<reference evidence="1 2" key="1">
    <citation type="submission" date="2007-04" db="EMBL/GenBank/DDBJ databases">
        <authorList>
            <person name="Fulton L."/>
            <person name="Clifton S."/>
            <person name="Fulton B."/>
            <person name="Xu J."/>
            <person name="Minx P."/>
            <person name="Pepin K.H."/>
            <person name="Johnson M."/>
            <person name="Thiruvilangam P."/>
            <person name="Bhonagiri V."/>
            <person name="Nash W.E."/>
            <person name="Mardis E.R."/>
            <person name="Wilson R.K."/>
        </authorList>
    </citation>
    <scope>NUCLEOTIDE SEQUENCE [LARGE SCALE GENOMIC DNA]</scope>
    <source>
        <strain evidence="1 2">ATCC 29799</strain>
    </source>
</reference>
<evidence type="ECO:0000313" key="2">
    <source>
        <dbReference type="Proteomes" id="UP000003639"/>
    </source>
</evidence>
<protein>
    <submittedName>
        <fullName evidence="1">Uncharacterized protein</fullName>
    </submittedName>
</protein>
<dbReference type="AlphaFoldDB" id="A6NUY4"/>
<sequence>MVPRSITPSVRNGQGAFLYLEVKWYGTGSVYPLRR</sequence>
<gene>
    <name evidence="1" type="ORF">BACCAP_02019</name>
</gene>
<comment type="caution">
    <text evidence="1">The sequence shown here is derived from an EMBL/GenBank/DDBJ whole genome shotgun (WGS) entry which is preliminary data.</text>
</comment>
<evidence type="ECO:0000313" key="1">
    <source>
        <dbReference type="EMBL" id="EDN00185.1"/>
    </source>
</evidence>